<keyword evidence="3" id="KW-1185">Reference proteome</keyword>
<dbReference type="EMBL" id="CABPRJ010000574">
    <property type="protein sequence ID" value="VVC31069.1"/>
    <property type="molecule type" value="Genomic_DNA"/>
</dbReference>
<gene>
    <name evidence="2" type="ORF">CINCED_3A016327</name>
</gene>
<dbReference type="PROSITE" id="PS50802">
    <property type="entry name" value="OTU"/>
    <property type="match status" value="1"/>
</dbReference>
<sequence length="243" mass="27539">MELIDVRGVMVPHRALHVEGDGSCFFYSLSYHMYSTVSHAPHLRASVVQYDCNNWQRFEPYSMMPCSNIYRNINEYHAHMSLPTTYATPCDIHAAFEICPYHLVVYRDGDVILQPDEYLEEKLIFHFKCTGPMMNAHFEPLIPLYAPSSPSNVLTVCTSFVSGSTAKPHAISECQQLSSDNSSIGVVHAHNRIRNGIENTAFTTVICYPPRNWFRRMSRPPSTTHTACSCHNIKKYSIVSGTV</sequence>
<dbReference type="InterPro" id="IPR003323">
    <property type="entry name" value="OTU_dom"/>
</dbReference>
<dbReference type="AlphaFoldDB" id="A0A5E4MFY2"/>
<dbReference type="Gene3D" id="3.90.70.80">
    <property type="match status" value="1"/>
</dbReference>
<evidence type="ECO:0000259" key="1">
    <source>
        <dbReference type="PROSITE" id="PS50802"/>
    </source>
</evidence>
<accession>A0A5E4MFY2</accession>
<feature type="domain" description="OTU" evidence="1">
    <location>
        <begin position="13"/>
        <end position="144"/>
    </location>
</feature>
<reference evidence="2 3" key="1">
    <citation type="submission" date="2019-08" db="EMBL/GenBank/DDBJ databases">
        <authorList>
            <person name="Alioto T."/>
            <person name="Alioto T."/>
            <person name="Gomez Garrido J."/>
        </authorList>
    </citation>
    <scope>NUCLEOTIDE SEQUENCE [LARGE SCALE GENOMIC DNA]</scope>
</reference>
<dbReference type="OrthoDB" id="10408780at2759"/>
<name>A0A5E4MFY2_9HEMI</name>
<proteinExistence type="predicted"/>
<dbReference type="CDD" id="cd22757">
    <property type="entry name" value="OTU_P87_VP80-like"/>
    <property type="match status" value="1"/>
</dbReference>
<evidence type="ECO:0000313" key="2">
    <source>
        <dbReference type="EMBL" id="VVC31069.1"/>
    </source>
</evidence>
<evidence type="ECO:0000313" key="3">
    <source>
        <dbReference type="Proteomes" id="UP000325440"/>
    </source>
</evidence>
<dbReference type="Proteomes" id="UP000325440">
    <property type="component" value="Unassembled WGS sequence"/>
</dbReference>
<organism evidence="2 3">
    <name type="scientific">Cinara cedri</name>
    <dbReference type="NCBI Taxonomy" id="506608"/>
    <lineage>
        <taxon>Eukaryota</taxon>
        <taxon>Metazoa</taxon>
        <taxon>Ecdysozoa</taxon>
        <taxon>Arthropoda</taxon>
        <taxon>Hexapoda</taxon>
        <taxon>Insecta</taxon>
        <taxon>Pterygota</taxon>
        <taxon>Neoptera</taxon>
        <taxon>Paraneoptera</taxon>
        <taxon>Hemiptera</taxon>
        <taxon>Sternorrhyncha</taxon>
        <taxon>Aphidomorpha</taxon>
        <taxon>Aphidoidea</taxon>
        <taxon>Aphididae</taxon>
        <taxon>Lachninae</taxon>
        <taxon>Cinara</taxon>
    </lineage>
</organism>
<protein>
    <submittedName>
        <fullName evidence="2">OTU domain</fullName>
    </submittedName>
</protein>